<evidence type="ECO:0000256" key="6">
    <source>
        <dbReference type="SAM" id="Phobius"/>
    </source>
</evidence>
<dbReference type="InterPro" id="IPR001627">
    <property type="entry name" value="Semap_dom"/>
</dbReference>
<comment type="subcellular location">
    <subcellularLocation>
        <location evidence="1">Membrane</location>
    </subcellularLocation>
</comment>
<keyword evidence="2 6" id="KW-0472">Membrane</keyword>
<evidence type="ECO:0000256" key="2">
    <source>
        <dbReference type="ARBA" id="ARBA00023136"/>
    </source>
</evidence>
<dbReference type="PANTHER" id="PTHR11036">
    <property type="entry name" value="SEMAPHORIN"/>
    <property type="match status" value="1"/>
</dbReference>
<dbReference type="SUPFAM" id="SSF101912">
    <property type="entry name" value="Sema domain"/>
    <property type="match status" value="1"/>
</dbReference>
<dbReference type="Gene3D" id="3.30.1680.10">
    <property type="entry name" value="ligand-binding face of the semaphorins, domain 2"/>
    <property type="match status" value="1"/>
</dbReference>
<feature type="transmembrane region" description="Helical" evidence="6">
    <location>
        <begin position="753"/>
        <end position="774"/>
    </location>
</feature>
<organism evidence="8 9">
    <name type="scientific">Schistosoma japonicum</name>
    <name type="common">Blood fluke</name>
    <dbReference type="NCBI Taxonomy" id="6182"/>
    <lineage>
        <taxon>Eukaryota</taxon>
        <taxon>Metazoa</taxon>
        <taxon>Spiralia</taxon>
        <taxon>Lophotrochozoa</taxon>
        <taxon>Platyhelminthes</taxon>
        <taxon>Trematoda</taxon>
        <taxon>Digenea</taxon>
        <taxon>Strigeidida</taxon>
        <taxon>Schistosomatoidea</taxon>
        <taxon>Schistosomatidae</taxon>
        <taxon>Schistosoma</taxon>
    </lineage>
</organism>
<dbReference type="Pfam" id="PF01437">
    <property type="entry name" value="PSI"/>
    <property type="match status" value="1"/>
</dbReference>
<dbReference type="Gene3D" id="2.130.10.10">
    <property type="entry name" value="YVTN repeat-like/Quinoprotein amine dehydrogenase"/>
    <property type="match status" value="1"/>
</dbReference>
<evidence type="ECO:0000256" key="3">
    <source>
        <dbReference type="ARBA" id="ARBA00023157"/>
    </source>
</evidence>
<keyword evidence="4" id="KW-0325">Glycoprotein</keyword>
<reference evidence="8 9" key="1">
    <citation type="submission" date="2019-03" db="EMBL/GenBank/DDBJ databases">
        <title>An improved genome assembly of the fluke Schistosoma japonicum.</title>
        <authorList>
            <person name="Hu W."/>
            <person name="Luo F."/>
            <person name="Yin M."/>
            <person name="Mo X."/>
            <person name="Sun C."/>
            <person name="Wu Q."/>
            <person name="Zhu B."/>
            <person name="Xiang M."/>
            <person name="Wang J."/>
            <person name="Wang Y."/>
            <person name="Zhang T."/>
            <person name="Xu B."/>
            <person name="Zheng H."/>
            <person name="Feng Z."/>
        </authorList>
    </citation>
    <scope>NUCLEOTIDE SEQUENCE [LARGE SCALE GENOMIC DNA]</scope>
    <source>
        <strain evidence="8">HuSjv2</strain>
        <tissue evidence="8">Worms</tissue>
    </source>
</reference>
<dbReference type="SUPFAM" id="SSF103575">
    <property type="entry name" value="Plexin repeat"/>
    <property type="match status" value="1"/>
</dbReference>
<dbReference type="InterPro" id="IPR027231">
    <property type="entry name" value="Semaphorin"/>
</dbReference>
<evidence type="ECO:0000313" key="8">
    <source>
        <dbReference type="EMBL" id="TNN05962.1"/>
    </source>
</evidence>
<dbReference type="PANTHER" id="PTHR11036:SF127">
    <property type="entry name" value="SEMAPHORIN-1A"/>
    <property type="match status" value="1"/>
</dbReference>
<evidence type="ECO:0000256" key="1">
    <source>
        <dbReference type="ARBA" id="ARBA00004370"/>
    </source>
</evidence>
<dbReference type="AlphaFoldDB" id="A0A4Z2CNZ5"/>
<evidence type="ECO:0000259" key="7">
    <source>
        <dbReference type="PROSITE" id="PS51004"/>
    </source>
</evidence>
<keyword evidence="3" id="KW-1015">Disulfide bond</keyword>
<evidence type="ECO:0000256" key="4">
    <source>
        <dbReference type="ARBA" id="ARBA00023180"/>
    </source>
</evidence>
<keyword evidence="9" id="KW-1185">Reference proteome</keyword>
<dbReference type="Proteomes" id="UP000311919">
    <property type="component" value="Unassembled WGS sequence"/>
</dbReference>
<dbReference type="InterPro" id="IPR002165">
    <property type="entry name" value="Plexin_repeat"/>
</dbReference>
<dbReference type="GO" id="GO:0071526">
    <property type="term" value="P:semaphorin-plexin signaling pathway"/>
    <property type="evidence" value="ECO:0007669"/>
    <property type="project" value="TreeGrafter"/>
</dbReference>
<dbReference type="GO" id="GO:0007411">
    <property type="term" value="P:axon guidance"/>
    <property type="evidence" value="ECO:0007669"/>
    <property type="project" value="TreeGrafter"/>
</dbReference>
<evidence type="ECO:0000256" key="5">
    <source>
        <dbReference type="PROSITE-ProRule" id="PRU00352"/>
    </source>
</evidence>
<dbReference type="STRING" id="6182.A0A4Z2CNZ5"/>
<proteinExistence type="predicted"/>
<dbReference type="SMART" id="SM00630">
    <property type="entry name" value="Sema"/>
    <property type="match status" value="1"/>
</dbReference>
<name>A0A4Z2CNZ5_SCHJA</name>
<comment type="caution">
    <text evidence="5">Lacks conserved residue(s) required for the propagation of feature annotation.</text>
</comment>
<keyword evidence="6" id="KW-1133">Transmembrane helix</keyword>
<dbReference type="GO" id="GO:0045499">
    <property type="term" value="F:chemorepellent activity"/>
    <property type="evidence" value="ECO:0007669"/>
    <property type="project" value="TreeGrafter"/>
</dbReference>
<accession>A0A4Z2CNZ5</accession>
<comment type="caution">
    <text evidence="8">The sequence shown here is derived from an EMBL/GenBank/DDBJ whole genome shotgun (WGS) entry which is preliminary data.</text>
</comment>
<protein>
    <submittedName>
        <fullName evidence="8">Semaphorin 1A</fullName>
    </submittedName>
</protein>
<evidence type="ECO:0000313" key="9">
    <source>
        <dbReference type="Proteomes" id="UP000311919"/>
    </source>
</evidence>
<dbReference type="GO" id="GO:0005886">
    <property type="term" value="C:plasma membrane"/>
    <property type="evidence" value="ECO:0007669"/>
    <property type="project" value="TreeGrafter"/>
</dbReference>
<dbReference type="GO" id="GO:0030215">
    <property type="term" value="F:semaphorin receptor binding"/>
    <property type="evidence" value="ECO:0007669"/>
    <property type="project" value="InterPro"/>
</dbReference>
<dbReference type="OrthoDB" id="9988752at2759"/>
<keyword evidence="6" id="KW-0812">Transmembrane</keyword>
<dbReference type="PROSITE" id="PS51004">
    <property type="entry name" value="SEMA"/>
    <property type="match status" value="1"/>
</dbReference>
<dbReference type="EMBL" id="SKCS01000489">
    <property type="protein sequence ID" value="TNN05962.1"/>
    <property type="molecule type" value="Genomic_DNA"/>
</dbReference>
<dbReference type="InterPro" id="IPR036352">
    <property type="entry name" value="Semap_dom_sf"/>
</dbReference>
<dbReference type="GO" id="GO:0030335">
    <property type="term" value="P:positive regulation of cell migration"/>
    <property type="evidence" value="ECO:0007669"/>
    <property type="project" value="TreeGrafter"/>
</dbReference>
<dbReference type="InterPro" id="IPR015943">
    <property type="entry name" value="WD40/YVTN_repeat-like_dom_sf"/>
</dbReference>
<sequence>MLHECYIISIMIIIYHISITSQSPSSDEIILHGNKMFVGNFCLISSEKTRLFLGTSSSVIIISISDELFIHDKVTWQSVKHQSYLDQRRKHCSSIIRSVIQLGPNVYQICGNSDMNIRCNILLKRGPAWTFLSEKLMYFEYVNSNMMYEYSDGYLTLAYSSKRHFPRIELKQLNLSSNQLINFNVTMLHTSNILNDNSTKFNHNYWSLFTNSINWHKLLQTSNVKNSHFNDGYEFMFYKILSLPGKRYVIFSEPAIESQFRENPWTSEHKIVYTRIARFCTDDKGFLMPNDGSKLFTSFFKTRLVCQVRTKMKNTDGSSKLSSINRDFNYLVALTTSYLPEINNDLLVYGLFSSRNPQLNDELPPNLTQNLVSSGPLALCIYKLSTVDKIIETSDLLMRLPTFSPFYLKKQINVSNWNNSTINNENNLVGLGTHRFTSGFKRISREKFPYLINFTKCPSSSIPNKRLALEASLLINSVYSETLDIFGLIETNSQITAFIIDPRHVDKIYQDKIQPNQIKHIRYTIFYIGTNNGNVYKMLLFNEIDDDDNDDMPNSFEFLSNNHWHNSTLMNSITTSYSLQQTNLSIKTTGNIKIIKQMLISTTSYNRITNLLLLHKSYLNKTTIIQSSNEQFNYSVMDMFSLLIFTHNTIIQVELTQCDQVKTCSECLALRDPDCYWNTVLHKCDTDLKGLSNILTGFHKDCNKSTGKLKIVKNFEGIHQMKKLNSSKVLINNSSQNQITTTMLLLLQNKWNFLIPGIIGIFIGFIISIGLFLIKKIYLKFLSFNSNNLLVTHTKPTTNRSFKQIHNVTNDQFVISRNHCQHLQRINDSYVKHSINSNIPHIDNHEMIMIPLNNTHDLCKNQLSIKSINANNDIELLPTSEQLLTTNIPIWDNQLNVLNWHSNKMLNNFETISYNNERKNLEFINNLITFNDITSMNQNDTQNIEMEISKTPELSSFLPRKILQNN</sequence>
<feature type="domain" description="Sema" evidence="7">
    <location>
        <begin position="9"/>
        <end position="597"/>
    </location>
</feature>
<gene>
    <name evidence="8" type="ORF">EWB00_008711</name>
</gene>